<dbReference type="Gene3D" id="1.25.40.20">
    <property type="entry name" value="Ankyrin repeat-containing domain"/>
    <property type="match status" value="1"/>
</dbReference>
<name>A0A1Y6LYS1_ZYMTR</name>
<dbReference type="Pfam" id="PF24883">
    <property type="entry name" value="NPHP3_N"/>
    <property type="match status" value="1"/>
</dbReference>
<dbReference type="InterPro" id="IPR027417">
    <property type="entry name" value="P-loop_NTPase"/>
</dbReference>
<dbReference type="EMBL" id="LT882685">
    <property type="protein sequence ID" value="SMY28600.1"/>
    <property type="molecule type" value="Genomic_DNA"/>
</dbReference>
<dbReference type="Pfam" id="PF00023">
    <property type="entry name" value="Ank"/>
    <property type="match status" value="1"/>
</dbReference>
<organism evidence="4 5">
    <name type="scientific">Zymoseptoria tritici ST99CH_1A5</name>
    <dbReference type="NCBI Taxonomy" id="1276529"/>
    <lineage>
        <taxon>Eukaryota</taxon>
        <taxon>Fungi</taxon>
        <taxon>Dikarya</taxon>
        <taxon>Ascomycota</taxon>
        <taxon>Pezizomycotina</taxon>
        <taxon>Dothideomycetes</taxon>
        <taxon>Dothideomycetidae</taxon>
        <taxon>Mycosphaerellales</taxon>
        <taxon>Mycosphaerellaceae</taxon>
        <taxon>Zymoseptoria</taxon>
    </lineage>
</organism>
<reference evidence="4 5" key="1">
    <citation type="submission" date="2016-10" db="EMBL/GenBank/DDBJ databases">
        <authorList>
            <person name="Varghese N."/>
        </authorList>
    </citation>
    <scope>NUCLEOTIDE SEQUENCE [LARGE SCALE GENOMIC DNA]</scope>
</reference>
<protein>
    <submittedName>
        <fullName evidence="4">Uncharacterized protein</fullName>
    </submittedName>
</protein>
<dbReference type="Pfam" id="PF22939">
    <property type="entry name" value="WHD_GPIID"/>
    <property type="match status" value="1"/>
</dbReference>
<dbReference type="Gene3D" id="3.40.50.300">
    <property type="entry name" value="P-loop containing nucleotide triphosphate hydrolases"/>
    <property type="match status" value="1"/>
</dbReference>
<feature type="domain" description="Nephrocystin 3-like N-terminal" evidence="3">
    <location>
        <begin position="366"/>
        <end position="526"/>
    </location>
</feature>
<dbReference type="Proteomes" id="UP000215453">
    <property type="component" value="Chromosome 10"/>
</dbReference>
<gene>
    <name evidence="4" type="ORF">ZT1A5_G10045</name>
</gene>
<dbReference type="InterPro" id="IPR056884">
    <property type="entry name" value="NPHP3-like_N"/>
</dbReference>
<dbReference type="SUPFAM" id="SSF48403">
    <property type="entry name" value="Ankyrin repeat"/>
    <property type="match status" value="1"/>
</dbReference>
<dbReference type="GO" id="GO:0003824">
    <property type="term" value="F:catalytic activity"/>
    <property type="evidence" value="ECO:0007669"/>
    <property type="project" value="InterPro"/>
</dbReference>
<evidence type="ECO:0000259" key="2">
    <source>
        <dbReference type="Pfam" id="PF22939"/>
    </source>
</evidence>
<sequence length="1390" mass="154178">MASEQPLRADSYTVAWLCALPIEQAAALLMLDERHQEPDGFHQFLRDDNVYSWGRIAKHNIVIASLPDGEYGLVSAAVTVSGLRASLPHIRIGLMVGIGAGIPWIGDVLLGDVVVSSPDGKSGGVAQYDLYKAKVSSGVATKERKGFLASPPRALRNAIESLKADHEFQDSKLEHFMQVFQRHKKTKVTYGYPGNDKDPLRAELGTEARPHPEIRYGIIASGNRLIKNAQERDEVLEWLSNENIKPICFEMEAASLMNSFPCLVIRGICDYADEHKNDVWQRYAAGTAAAFAKELLGYVRPADVVISPQIGDLVDTENNIQETVQKTEQTVRDFHASAETQRILDWLCPTDYSKQFTDFSRQHSAGTAEWFLQHPHFQQWALSTNTSALFCPGDPGTGKTVISTLAIHHLLHSSGAAGQVAYIFCDYAQHQDQTFEHLMCALLRQVSCTRESCIVPDVEALYRQHEPRKTRPRTSELLSTLETTLKASKNVHLVVDALDECNLPACEDFLTAVKGMPNLALLATSRHVPLIEEIFADDQKIEIRASEEDIRRYVKGRLAEMDKDIQNRDDVMARVVNEVIETADGMFLLARLHMNILTTLSNVRAVKDRLDRLRKGVEAYKDIYEATMSRISSSGQAALAQDALSLLVHAKRQLSPLELQHALAVRQDDEKFDPERMTALSTIISACAGLITIEPQSDVVRLVHYTTREYFQEKLPFWFPNGDMAIAETCVAYLTFPAVASYRRLESSRPQSASLRHGRKPIGRFQLCGIFPTSPLPTLREWPFLNYASRNWALHVEDIERASIDRGTERLILTRVVALLNDPKRLLALCIMEFYHGYDTLLAEKRIALSSLTPWHILAKYDLAKSLQILCALATIELPSNSPGSLPPIIYASRFGSEHAISFFLKLDPTSGDIGEEGERRPLSWAAEFGHVGAVNLLLSIGRADPESRDKTGRTALMYAAWAGHSSVVEALLSTTPATPNSRDARGWTALTYAADRGHFSVVELLLSSTTVSPDMSDIDDRTALSFAAAYGHHSVVELLLSSFSVNPDSRGKDGRTPISWAAGSINREKSHASYTKIVKMLLDTGLANPASVDREGLTPLAWTARTGNLDIVGLLLNTNKVAVNTADAGGMTPIAHAAARKRAELAALLFAQGAHLGCTVIPGKREHAAPLYAASLEDCPAVKMLMEIGLDKGDLARECGMASPQLLLRWHGMNKLGTSLLAGNCSHETLWSELFYAARRPGVLGLVLDILLEAEQFIIPQDTIRLVRDNSWLQSREALSTVWYKSDNLSAELIYDAVRRLTTAQWTSELEGEEDPNAGNPDYMSFWSKLQDAESEFEGWETELGSYEDTASISTDDPDRYVYFKRFEEGKINSFEQEGAAKEMQDSSW</sequence>
<evidence type="ECO:0000259" key="3">
    <source>
        <dbReference type="Pfam" id="PF24883"/>
    </source>
</evidence>
<dbReference type="SUPFAM" id="SSF52540">
    <property type="entry name" value="P-loop containing nucleoside triphosphate hydrolases"/>
    <property type="match status" value="1"/>
</dbReference>
<dbReference type="Pfam" id="PF12796">
    <property type="entry name" value="Ank_2"/>
    <property type="match status" value="2"/>
</dbReference>
<dbReference type="InterPro" id="IPR054471">
    <property type="entry name" value="GPIID_WHD"/>
</dbReference>
<dbReference type="GO" id="GO:0009116">
    <property type="term" value="P:nucleoside metabolic process"/>
    <property type="evidence" value="ECO:0007669"/>
    <property type="project" value="InterPro"/>
</dbReference>
<proteinExistence type="predicted"/>
<dbReference type="Gene3D" id="3.40.50.1580">
    <property type="entry name" value="Nucleoside phosphorylase domain"/>
    <property type="match status" value="1"/>
</dbReference>
<dbReference type="InterPro" id="IPR036770">
    <property type="entry name" value="Ankyrin_rpt-contain_sf"/>
</dbReference>
<dbReference type="InterPro" id="IPR002110">
    <property type="entry name" value="Ankyrin_rpt"/>
</dbReference>
<dbReference type="SUPFAM" id="SSF53167">
    <property type="entry name" value="Purine and uridine phosphorylases"/>
    <property type="match status" value="1"/>
</dbReference>
<evidence type="ECO:0000313" key="5">
    <source>
        <dbReference type="Proteomes" id="UP000215453"/>
    </source>
</evidence>
<keyword evidence="1" id="KW-0677">Repeat</keyword>
<evidence type="ECO:0000313" key="4">
    <source>
        <dbReference type="EMBL" id="SMY28600.1"/>
    </source>
</evidence>
<dbReference type="InterPro" id="IPR035994">
    <property type="entry name" value="Nucleoside_phosphorylase_sf"/>
</dbReference>
<dbReference type="PANTHER" id="PTHR10039:SF15">
    <property type="entry name" value="NACHT DOMAIN-CONTAINING PROTEIN"/>
    <property type="match status" value="1"/>
</dbReference>
<dbReference type="PANTHER" id="PTHR10039">
    <property type="entry name" value="AMELOGENIN"/>
    <property type="match status" value="1"/>
</dbReference>
<evidence type="ECO:0000256" key="1">
    <source>
        <dbReference type="ARBA" id="ARBA00022737"/>
    </source>
</evidence>
<accession>A0A1Y6LYS1</accession>
<feature type="domain" description="GPI inositol-deacylase winged helix" evidence="2">
    <location>
        <begin position="635"/>
        <end position="712"/>
    </location>
</feature>
<dbReference type="SMART" id="SM00248">
    <property type="entry name" value="ANK"/>
    <property type="match status" value="8"/>
</dbReference>